<dbReference type="PANTHER" id="PTHR11963:SF16">
    <property type="entry name" value="CYTOSOL AMINOPEPTIDASE"/>
    <property type="match status" value="1"/>
</dbReference>
<dbReference type="SUPFAM" id="SSF53187">
    <property type="entry name" value="Zn-dependent exopeptidases"/>
    <property type="match status" value="1"/>
</dbReference>
<dbReference type="InterPro" id="IPR011356">
    <property type="entry name" value="Leucine_aapep/pepB"/>
</dbReference>
<feature type="domain" description="Cytosol aminopeptidase" evidence="15">
    <location>
        <begin position="197"/>
        <end position="506"/>
    </location>
</feature>
<dbReference type="GO" id="GO:0070006">
    <property type="term" value="F:metalloaminopeptidase activity"/>
    <property type="evidence" value="ECO:0007669"/>
    <property type="project" value="InterPro"/>
</dbReference>
<dbReference type="OMA" id="DSPANQM"/>
<dbReference type="RefSeq" id="XP_014257114.1">
    <property type="nucleotide sequence ID" value="XM_014401628.1"/>
</dbReference>
<comment type="function">
    <text evidence="12">Cytosolic metallopeptidase that catalyzes the removal of unsubstituted N-terminal hydrophobic amino acids from various peptides. The presence of Zn(2+) ions is essential for the peptidase activity, and the association with other cofactors can modulate the substrate spectificity of the enzyme. For instance, in the presence of Mn(2+), it displays a specific Cys-Gly hydrolyzing activity of Cys-Gly-S-conjugates. Involved in the metabolism of glutathione and in the degradation of glutathione S-conjugates, which may play a role in the control of the cell redox status.</text>
</comment>
<evidence type="ECO:0000256" key="4">
    <source>
        <dbReference type="ARBA" id="ARBA00022670"/>
    </source>
</evidence>
<keyword evidence="18" id="KW-1185">Reference proteome</keyword>
<dbReference type="InterPro" id="IPR000819">
    <property type="entry name" value="Peptidase_M17_C"/>
</dbReference>
<evidence type="ECO:0000256" key="6">
    <source>
        <dbReference type="ARBA" id="ARBA00023511"/>
    </source>
</evidence>
<evidence type="ECO:0000256" key="13">
    <source>
        <dbReference type="ARBA" id="ARBA00047881"/>
    </source>
</evidence>
<evidence type="ECO:0000256" key="14">
    <source>
        <dbReference type="ARBA" id="ARBA00049107"/>
    </source>
</evidence>
<dbReference type="OrthoDB" id="412814at2759"/>
<organism evidence="17 18">
    <name type="scientific">Cimex lectularius</name>
    <name type="common">Bed bug</name>
    <name type="synonym">Acanthia lectularia</name>
    <dbReference type="NCBI Taxonomy" id="79782"/>
    <lineage>
        <taxon>Eukaryota</taxon>
        <taxon>Metazoa</taxon>
        <taxon>Ecdysozoa</taxon>
        <taxon>Arthropoda</taxon>
        <taxon>Hexapoda</taxon>
        <taxon>Insecta</taxon>
        <taxon>Pterygota</taxon>
        <taxon>Neoptera</taxon>
        <taxon>Paraneoptera</taxon>
        <taxon>Hemiptera</taxon>
        <taxon>Heteroptera</taxon>
        <taxon>Panheteroptera</taxon>
        <taxon>Cimicomorpha</taxon>
        <taxon>Cimicidae</taxon>
        <taxon>Cimex</taxon>
    </lineage>
</organism>
<dbReference type="GeneID" id="106670942"/>
<dbReference type="PRINTS" id="PR00481">
    <property type="entry name" value="LAMNOPPTDASE"/>
</dbReference>
<proteinExistence type="inferred from homology"/>
<dbReference type="GO" id="GO:0030145">
    <property type="term" value="F:manganese ion binding"/>
    <property type="evidence" value="ECO:0007669"/>
    <property type="project" value="InterPro"/>
</dbReference>
<dbReference type="CDD" id="cd00433">
    <property type="entry name" value="Peptidase_M17"/>
    <property type="match status" value="1"/>
</dbReference>
<dbReference type="GO" id="GO:0006508">
    <property type="term" value="P:proteolysis"/>
    <property type="evidence" value="ECO:0007669"/>
    <property type="project" value="UniProtKB-KW"/>
</dbReference>
<evidence type="ECO:0000256" key="3">
    <source>
        <dbReference type="ARBA" id="ARBA00022438"/>
    </source>
</evidence>
<protein>
    <recommendedName>
        <fullName evidence="2">Cytosol aminopeptidase</fullName>
        <ecNumber evidence="7">3.4.13.23</ecNumber>
    </recommendedName>
    <alternativeName>
        <fullName evidence="10">Cysteinylglycine-S-conjugate dipeptidase</fullName>
    </alternativeName>
    <alternativeName>
        <fullName evidence="11">Leucine aminopeptidase 3</fullName>
    </alternativeName>
    <alternativeName>
        <fullName evidence="9">Proline aminopeptidase</fullName>
    </alternativeName>
    <alternativeName>
        <fullName evidence="8">Prolyl aminopeptidase</fullName>
    </alternativeName>
</protein>
<dbReference type="Pfam" id="PF02789">
    <property type="entry name" value="Peptidase_M17_N"/>
    <property type="match status" value="1"/>
</dbReference>
<dbReference type="Gene3D" id="3.40.220.10">
    <property type="entry name" value="Leucine Aminopeptidase, subunit E, domain 1"/>
    <property type="match status" value="1"/>
</dbReference>
<evidence type="ECO:0000256" key="10">
    <source>
        <dbReference type="ARBA" id="ARBA00030997"/>
    </source>
</evidence>
<dbReference type="Gene3D" id="3.40.630.10">
    <property type="entry name" value="Zn peptidases"/>
    <property type="match status" value="1"/>
</dbReference>
<dbReference type="Proteomes" id="UP000494040">
    <property type="component" value="Unassembled WGS sequence"/>
</dbReference>
<dbReference type="Pfam" id="PF00883">
    <property type="entry name" value="Peptidase_M17"/>
    <property type="match status" value="1"/>
</dbReference>
<evidence type="ECO:0000256" key="1">
    <source>
        <dbReference type="ARBA" id="ARBA00009528"/>
    </source>
</evidence>
<evidence type="ECO:0000313" key="18">
    <source>
        <dbReference type="Proteomes" id="UP000494040"/>
    </source>
</evidence>
<evidence type="ECO:0000256" key="12">
    <source>
        <dbReference type="ARBA" id="ARBA00045966"/>
    </source>
</evidence>
<comment type="catalytic activity">
    <reaction evidence="13">
        <text>S-benzyl-L-cysteinylglycine + H2O = S-benzyl-L-cysteine + glycine</text>
        <dbReference type="Rhea" id="RHEA:62568"/>
        <dbReference type="ChEBI" id="CHEBI:15377"/>
        <dbReference type="ChEBI" id="CHEBI:57305"/>
        <dbReference type="ChEBI" id="CHEBI:145802"/>
        <dbReference type="ChEBI" id="CHEBI:145803"/>
    </reaction>
    <physiologicalReaction direction="left-to-right" evidence="13">
        <dbReference type="Rhea" id="RHEA:62569"/>
    </physiologicalReaction>
</comment>
<comment type="similarity">
    <text evidence="1">Belongs to the peptidase M17 family.</text>
</comment>
<dbReference type="InterPro" id="IPR008283">
    <property type="entry name" value="Peptidase_M17_N"/>
</dbReference>
<keyword evidence="3" id="KW-0031">Aminopeptidase</keyword>
<evidence type="ECO:0000259" key="15">
    <source>
        <dbReference type="Pfam" id="PF00883"/>
    </source>
</evidence>
<dbReference type="AlphaFoldDB" id="A0A8I6S6N3"/>
<evidence type="ECO:0000256" key="8">
    <source>
        <dbReference type="ARBA" id="ARBA00029605"/>
    </source>
</evidence>
<dbReference type="InterPro" id="IPR043472">
    <property type="entry name" value="Macro_dom-like"/>
</dbReference>
<dbReference type="KEGG" id="clec:106670942"/>
<dbReference type="SUPFAM" id="SSF52949">
    <property type="entry name" value="Macro domain-like"/>
    <property type="match status" value="1"/>
</dbReference>
<evidence type="ECO:0000256" key="9">
    <source>
        <dbReference type="ARBA" id="ARBA00030930"/>
    </source>
</evidence>
<feature type="domain" description="Peptidase M17 leucyl aminopeptidase N-terminal" evidence="16">
    <location>
        <begin position="38"/>
        <end position="166"/>
    </location>
</feature>
<dbReference type="EnsemblMetazoa" id="XM_014401628.1">
    <property type="protein sequence ID" value="XP_014257114.1"/>
    <property type="gene ID" value="LOC106670942"/>
</dbReference>
<evidence type="ECO:0000256" key="2">
    <source>
        <dbReference type="ARBA" id="ARBA00014190"/>
    </source>
</evidence>
<evidence type="ECO:0000256" key="11">
    <source>
        <dbReference type="ARBA" id="ARBA00031564"/>
    </source>
</evidence>
<evidence type="ECO:0000256" key="5">
    <source>
        <dbReference type="ARBA" id="ARBA00022801"/>
    </source>
</evidence>
<name>A0A8I6S6N3_CIMLE</name>
<accession>A0A8I6S6N3</accession>
<comment type="catalytic activity">
    <reaction evidence="6">
        <text>an S-substituted L-cysteinylglycine + H2O = an S-substituted L-cysteine + glycine</text>
        <dbReference type="Rhea" id="RHEA:60444"/>
        <dbReference type="ChEBI" id="CHEBI:15377"/>
        <dbReference type="ChEBI" id="CHEBI:57305"/>
        <dbReference type="ChEBI" id="CHEBI:58717"/>
        <dbReference type="ChEBI" id="CHEBI:143103"/>
        <dbReference type="EC" id="3.4.13.23"/>
    </reaction>
    <physiologicalReaction direction="left-to-right" evidence="6">
        <dbReference type="Rhea" id="RHEA:60445"/>
    </physiologicalReaction>
</comment>
<dbReference type="GO" id="GO:0005737">
    <property type="term" value="C:cytoplasm"/>
    <property type="evidence" value="ECO:0007669"/>
    <property type="project" value="InterPro"/>
</dbReference>
<keyword evidence="5" id="KW-0378">Hydrolase</keyword>
<evidence type="ECO:0000313" key="17">
    <source>
        <dbReference type="EnsemblMetazoa" id="XP_014257114.1"/>
    </source>
</evidence>
<reference evidence="17" key="1">
    <citation type="submission" date="2022-01" db="UniProtKB">
        <authorList>
            <consortium name="EnsemblMetazoa"/>
        </authorList>
    </citation>
    <scope>IDENTIFICATION</scope>
</reference>
<dbReference type="PANTHER" id="PTHR11963">
    <property type="entry name" value="LEUCINE AMINOPEPTIDASE-RELATED"/>
    <property type="match status" value="1"/>
</dbReference>
<keyword evidence="4" id="KW-0645">Protease</keyword>
<evidence type="ECO:0000256" key="7">
    <source>
        <dbReference type="ARBA" id="ARBA00023625"/>
    </source>
</evidence>
<comment type="catalytic activity">
    <reaction evidence="14">
        <text>L-cysteinylglycine + H2O = L-cysteine + glycine</text>
        <dbReference type="Rhea" id="RHEA:28783"/>
        <dbReference type="ChEBI" id="CHEBI:15377"/>
        <dbReference type="ChEBI" id="CHEBI:35235"/>
        <dbReference type="ChEBI" id="CHEBI:57305"/>
        <dbReference type="ChEBI" id="CHEBI:61694"/>
    </reaction>
    <physiologicalReaction direction="left-to-right" evidence="14">
        <dbReference type="Rhea" id="RHEA:28784"/>
    </physiologicalReaction>
</comment>
<evidence type="ECO:0000259" key="16">
    <source>
        <dbReference type="Pfam" id="PF02789"/>
    </source>
</evidence>
<sequence>MMSKMGLKFLRFKPMTAIRRWQNTDAYCGEGNTKKGLVLGVYEGCKAGEYKFTPTGSKFDEEVGGKVSELVKGTDMSVGKTRVFHNLGSEFYAVALAGLGQEGLSYNENETLDECKENIRIAAGLGSMALNKNGVAKIFVEGFTNTEAAAEGSTLAVWKYQELKHSENRSQESTVDLYDDPDVESWARGKIKSESQNIARKLEETPANIMTPMKFAQSAIEILCPCGVQVDIRDRDWIMEKGMTAFLAMARSSCDPPLFLEISYCGGSEEDKPVVLVGKGVTFDSGGLCLHPCRLMNEYKADMAGAAVIVGTMKALALLGLPINVTGLIPLMENMPGGMAMKPGDVVAGLGKKTMRIENPSHDGRIILSDALAFSTIYKPCLVISIATSTQGIREALGSSASGSFTTSEVVWKEMRKAGAVTGDRVWRMPAWKVFTDKVTNFESVDVDNVGKFYGSPSKNAAFLLEFAPPVDYMHMDIFGTGMRSYGIPAYLKEGHMTGRPTRTVVQFLNQMACPMDKVTEC</sequence>
<dbReference type="EC" id="3.4.13.23" evidence="7"/>